<reference evidence="1" key="1">
    <citation type="submission" date="2017-10" db="EMBL/GenBank/DDBJ databases">
        <title>Chryseobacterium sp. B5 is a hydrocarbonoclastic and plant growth promoting bacterium.</title>
        <authorList>
            <person name="Thijs S."/>
            <person name="Gkorezis P."/>
            <person name="Van Hamme J."/>
        </authorList>
    </citation>
    <scope>NUCLEOTIDE SEQUENCE</scope>
    <source>
        <strain evidence="1">B5</strain>
    </source>
</reference>
<sequence length="62" mass="6747">MQAEYPQNVATWLLYKLTVSSNAAGSEGRAERIFVTSFVEGDQKNGSFLTSPYGVTSVCLPE</sequence>
<comment type="caution">
    <text evidence="1">The sequence shown here is derived from an EMBL/GenBank/DDBJ whole genome shotgun (WGS) entry which is preliminary data.</text>
</comment>
<gene>
    <name evidence="1" type="ORF">CTI11_00755</name>
</gene>
<accession>A0A2G7TC07</accession>
<evidence type="ECO:0000313" key="1">
    <source>
        <dbReference type="EMBL" id="PII37439.1"/>
    </source>
</evidence>
<name>A0A2G7TC07_9FLAO</name>
<organism evidence="1">
    <name type="scientific">Chryseobacterium sp. B5</name>
    <dbReference type="NCBI Taxonomy" id="2050562"/>
    <lineage>
        <taxon>Bacteria</taxon>
        <taxon>Pseudomonadati</taxon>
        <taxon>Bacteroidota</taxon>
        <taxon>Flavobacteriia</taxon>
        <taxon>Flavobacteriales</taxon>
        <taxon>Weeksellaceae</taxon>
        <taxon>Chryseobacterium group</taxon>
        <taxon>Chryseobacterium</taxon>
    </lineage>
</organism>
<protein>
    <submittedName>
        <fullName evidence="1">Uncharacterized protein</fullName>
    </submittedName>
</protein>
<dbReference type="EMBL" id="PEKC01000002">
    <property type="protein sequence ID" value="PII37439.1"/>
    <property type="molecule type" value="Genomic_DNA"/>
</dbReference>
<dbReference type="AlphaFoldDB" id="A0A2G7TC07"/>
<proteinExistence type="predicted"/>